<keyword evidence="1" id="KW-0645">Protease</keyword>
<dbReference type="EMBL" id="MU006861">
    <property type="protein sequence ID" value="KAF2634137.1"/>
    <property type="molecule type" value="Genomic_DNA"/>
</dbReference>
<reference evidence="3" key="1">
    <citation type="journal article" date="2020" name="Stud. Mycol.">
        <title>101 Dothideomycetes genomes: a test case for predicting lifestyles and emergence of pathogens.</title>
        <authorList>
            <person name="Haridas S."/>
            <person name="Albert R."/>
            <person name="Binder M."/>
            <person name="Bloem J."/>
            <person name="Labutti K."/>
            <person name="Salamov A."/>
            <person name="Andreopoulos B."/>
            <person name="Baker S."/>
            <person name="Barry K."/>
            <person name="Bills G."/>
            <person name="Bluhm B."/>
            <person name="Cannon C."/>
            <person name="Castanera R."/>
            <person name="Culley D."/>
            <person name="Daum C."/>
            <person name="Ezra D."/>
            <person name="Gonzalez J."/>
            <person name="Henrissat B."/>
            <person name="Kuo A."/>
            <person name="Liang C."/>
            <person name="Lipzen A."/>
            <person name="Lutzoni F."/>
            <person name="Magnuson J."/>
            <person name="Mondo S."/>
            <person name="Nolan M."/>
            <person name="Ohm R."/>
            <person name="Pangilinan J."/>
            <person name="Park H.-J."/>
            <person name="Ramirez L."/>
            <person name="Alfaro M."/>
            <person name="Sun H."/>
            <person name="Tritt A."/>
            <person name="Yoshinaga Y."/>
            <person name="Zwiers L.-H."/>
            <person name="Turgeon B."/>
            <person name="Goodwin S."/>
            <person name="Spatafora J."/>
            <person name="Crous P."/>
            <person name="Grigoriev I."/>
        </authorList>
    </citation>
    <scope>NUCLEOTIDE SEQUENCE</scope>
    <source>
        <strain evidence="3">CBS 473.64</strain>
    </source>
</reference>
<dbReference type="Proteomes" id="UP000799753">
    <property type="component" value="Unassembled WGS sequence"/>
</dbReference>
<dbReference type="SMART" id="SM00235">
    <property type="entry name" value="ZnMc"/>
    <property type="match status" value="1"/>
</dbReference>
<evidence type="ECO:0000313" key="4">
    <source>
        <dbReference type="Proteomes" id="UP000799753"/>
    </source>
</evidence>
<dbReference type="PANTHER" id="PTHR10127">
    <property type="entry name" value="DISCOIDIN, CUB, EGF, LAMININ , AND ZINC METALLOPROTEASE DOMAIN CONTAINING"/>
    <property type="match status" value="1"/>
</dbReference>
<comment type="cofactor">
    <cofactor evidence="1">
        <name>Zn(2+)</name>
        <dbReference type="ChEBI" id="CHEBI:29105"/>
    </cofactor>
    <text evidence="1">Binds 1 zinc ion per subunit.</text>
</comment>
<evidence type="ECO:0000313" key="3">
    <source>
        <dbReference type="EMBL" id="KAF2634137.1"/>
    </source>
</evidence>
<dbReference type="PRINTS" id="PR00480">
    <property type="entry name" value="ASTACIN"/>
</dbReference>
<feature type="domain" description="Peptidase metallopeptidase" evidence="2">
    <location>
        <begin position="58"/>
        <end position="254"/>
    </location>
</feature>
<dbReference type="OrthoDB" id="291007at2759"/>
<dbReference type="GO" id="GO:0006508">
    <property type="term" value="P:proteolysis"/>
    <property type="evidence" value="ECO:0007669"/>
    <property type="project" value="UniProtKB-KW"/>
</dbReference>
<dbReference type="GO" id="GO:0004222">
    <property type="term" value="F:metalloendopeptidase activity"/>
    <property type="evidence" value="ECO:0007669"/>
    <property type="project" value="UniProtKB-UniRule"/>
</dbReference>
<dbReference type="EC" id="3.4.24.-" evidence="1"/>
<dbReference type="AlphaFoldDB" id="A0A6A6RGG4"/>
<feature type="signal peptide" evidence="1">
    <location>
        <begin position="1"/>
        <end position="19"/>
    </location>
</feature>
<keyword evidence="1" id="KW-0482">Metalloprotease</keyword>
<dbReference type="PANTHER" id="PTHR10127:SF850">
    <property type="entry name" value="METALLOENDOPEPTIDASE"/>
    <property type="match status" value="1"/>
</dbReference>
<keyword evidence="1" id="KW-0378">Hydrolase</keyword>
<accession>A0A6A6RGG4</accession>
<keyword evidence="1" id="KW-0862">Zinc</keyword>
<name>A0A6A6RGG4_9PLEO</name>
<dbReference type="SUPFAM" id="SSF55486">
    <property type="entry name" value="Metalloproteases ('zincins'), catalytic domain"/>
    <property type="match status" value="1"/>
</dbReference>
<dbReference type="Gene3D" id="3.40.390.10">
    <property type="entry name" value="Collagenase (Catalytic Domain)"/>
    <property type="match status" value="1"/>
</dbReference>
<protein>
    <recommendedName>
        <fullName evidence="1">Metalloendopeptidase</fullName>
        <ecNumber evidence="1">3.4.24.-</ecNumber>
    </recommendedName>
</protein>
<dbReference type="InterPro" id="IPR001506">
    <property type="entry name" value="Peptidase_M12A"/>
</dbReference>
<feature type="chain" id="PRO_5033094096" description="Metalloendopeptidase" evidence="1">
    <location>
        <begin position="20"/>
        <end position="353"/>
    </location>
</feature>
<keyword evidence="4" id="KW-1185">Reference proteome</keyword>
<proteinExistence type="predicted"/>
<keyword evidence="1" id="KW-0732">Signal</keyword>
<dbReference type="Pfam" id="PF01400">
    <property type="entry name" value="Astacin"/>
    <property type="match status" value="1"/>
</dbReference>
<evidence type="ECO:0000259" key="2">
    <source>
        <dbReference type="SMART" id="SM00235"/>
    </source>
</evidence>
<keyword evidence="1" id="KW-0479">Metal-binding</keyword>
<sequence length="353" mass="39179">MKLPFATTYLLILLTCSLASPQYAQSSDYNFSSPPSSLVERGAGVSNQGNILRPWPVNDPVASRKLTVIEFCFALLPFREQALFRFMMAIDIWINALGGEAGPHSGHSIAFQETFYSDGTPLPCYIPGTAQNHPPYGQWNPVLPSHILQIMPVSDRDSAVASVGYRVGVNLENGRHSMAFAPDFDVERIYMLVHELGHVFGMMHEHQRSDRDDFVQINWPAISGYETGLQAAMTEGFSKEEAEYRLQTEEAFGKYFNVPTGDFNKAVNGILGPPDDPYTIDESSPYDIDSLMNYASAHYSLAPDSGDAKDATILKWVKDESGNKIGSVPYPHNTAPSVGDVAWIRKWYPWRGA</sequence>
<gene>
    <name evidence="3" type="ORF">P280DRAFT_554799</name>
</gene>
<evidence type="ECO:0000256" key="1">
    <source>
        <dbReference type="RuleBase" id="RU361183"/>
    </source>
</evidence>
<dbReference type="InterPro" id="IPR006026">
    <property type="entry name" value="Peptidase_Metallo"/>
</dbReference>
<dbReference type="InterPro" id="IPR024079">
    <property type="entry name" value="MetalloPept_cat_dom_sf"/>
</dbReference>
<organism evidence="3 4">
    <name type="scientific">Massarina eburnea CBS 473.64</name>
    <dbReference type="NCBI Taxonomy" id="1395130"/>
    <lineage>
        <taxon>Eukaryota</taxon>
        <taxon>Fungi</taxon>
        <taxon>Dikarya</taxon>
        <taxon>Ascomycota</taxon>
        <taxon>Pezizomycotina</taxon>
        <taxon>Dothideomycetes</taxon>
        <taxon>Pleosporomycetidae</taxon>
        <taxon>Pleosporales</taxon>
        <taxon>Massarineae</taxon>
        <taxon>Massarinaceae</taxon>
        <taxon>Massarina</taxon>
    </lineage>
</organism>
<dbReference type="GO" id="GO:0008270">
    <property type="term" value="F:zinc ion binding"/>
    <property type="evidence" value="ECO:0007669"/>
    <property type="project" value="InterPro"/>
</dbReference>